<proteinExistence type="predicted"/>
<dbReference type="GO" id="GO:0004519">
    <property type="term" value="F:endonuclease activity"/>
    <property type="evidence" value="ECO:0007669"/>
    <property type="project" value="UniProtKB-KW"/>
</dbReference>
<keyword evidence="2" id="KW-0255">Endonuclease</keyword>
<keyword evidence="2" id="KW-0378">Hydrolase</keyword>
<dbReference type="RefSeq" id="WP_415861994.1">
    <property type="nucleotide sequence ID" value="NZ_CP134536.1"/>
</dbReference>
<name>A0ABY9Y1N4_9FLAO</name>
<evidence type="ECO:0000259" key="1">
    <source>
        <dbReference type="Pfam" id="PF14279"/>
    </source>
</evidence>
<dbReference type="Pfam" id="PF14279">
    <property type="entry name" value="HNH_5"/>
    <property type="match status" value="1"/>
</dbReference>
<evidence type="ECO:0000313" key="2">
    <source>
        <dbReference type="EMBL" id="WNH12015.1"/>
    </source>
</evidence>
<evidence type="ECO:0000313" key="3">
    <source>
        <dbReference type="Proteomes" id="UP001303407"/>
    </source>
</evidence>
<dbReference type="Proteomes" id="UP001303407">
    <property type="component" value="Chromosome"/>
</dbReference>
<protein>
    <submittedName>
        <fullName evidence="2">HNH endonuclease</fullName>
    </submittedName>
</protein>
<dbReference type="EMBL" id="CP134536">
    <property type="protein sequence ID" value="WNH12015.1"/>
    <property type="molecule type" value="Genomic_DNA"/>
</dbReference>
<dbReference type="InterPro" id="IPR029471">
    <property type="entry name" value="HNH_5"/>
</dbReference>
<keyword evidence="2" id="KW-0540">Nuclease</keyword>
<reference evidence="2 3" key="1">
    <citation type="submission" date="2023-09" db="EMBL/GenBank/DDBJ databases">
        <title>Thalassobella suaedae gen. nov., sp. nov., a marine bacterium of the family Flavobacteriaceae isolated from a halophyte Suaeda japonica.</title>
        <authorList>
            <person name="Lee S.Y."/>
            <person name="Hwang C.Y."/>
        </authorList>
    </citation>
    <scope>NUCLEOTIDE SEQUENCE [LARGE SCALE GENOMIC DNA]</scope>
    <source>
        <strain evidence="2 3">HL-DH10</strain>
    </source>
</reference>
<gene>
    <name evidence="2" type="ORF">RHP49_14075</name>
</gene>
<feature type="domain" description="HNH endonuclease 5" evidence="1">
    <location>
        <begin position="5"/>
        <end position="48"/>
    </location>
</feature>
<sequence length="98" mass="11474">MNKNCIWCLKDESEVPFEKKAHTIPISLGGENYFKNICDNCNSYFGNRDSTSTNYSIEEALKEAFNISRKRLLIPERTKRKVGRFKSKFFEIKEKKGN</sequence>
<keyword evidence="3" id="KW-1185">Reference proteome</keyword>
<accession>A0ABY9Y1N4</accession>
<organism evidence="2 3">
    <name type="scientific">Thalassobellus suaedae</name>
    <dbReference type="NCBI Taxonomy" id="3074124"/>
    <lineage>
        <taxon>Bacteria</taxon>
        <taxon>Pseudomonadati</taxon>
        <taxon>Bacteroidota</taxon>
        <taxon>Flavobacteriia</taxon>
        <taxon>Flavobacteriales</taxon>
        <taxon>Flavobacteriaceae</taxon>
        <taxon>Thalassobellus</taxon>
    </lineage>
</organism>